<dbReference type="AlphaFoldDB" id="A0A0G4H1P2"/>
<protein>
    <recommendedName>
        <fullName evidence="5">GH10 domain-containing protein</fullName>
    </recommendedName>
</protein>
<dbReference type="Gene3D" id="3.20.20.80">
    <property type="entry name" value="Glycosidases"/>
    <property type="match status" value="1"/>
</dbReference>
<feature type="domain" description="GH10" evidence="5">
    <location>
        <begin position="2"/>
        <end position="61"/>
    </location>
</feature>
<keyword evidence="4" id="KW-0624">Polysaccharide degradation</keyword>
<dbReference type="InterPro" id="IPR001000">
    <property type="entry name" value="GH10_dom"/>
</dbReference>
<evidence type="ECO:0000256" key="1">
    <source>
        <dbReference type="ARBA" id="ARBA00007495"/>
    </source>
</evidence>
<keyword evidence="2" id="KW-0378">Hydrolase</keyword>
<accession>A0A0G4H1P2</accession>
<comment type="similarity">
    <text evidence="1">Belongs to the glycosyl hydrolase 10 (cellulase F) family.</text>
</comment>
<dbReference type="GO" id="GO:0031176">
    <property type="term" value="F:endo-1,4-beta-xylanase activity"/>
    <property type="evidence" value="ECO:0007669"/>
    <property type="project" value="UniProtKB-ARBA"/>
</dbReference>
<organism evidence="6 7">
    <name type="scientific">Vitrella brassicaformis (strain CCMP3155)</name>
    <dbReference type="NCBI Taxonomy" id="1169540"/>
    <lineage>
        <taxon>Eukaryota</taxon>
        <taxon>Sar</taxon>
        <taxon>Alveolata</taxon>
        <taxon>Colpodellida</taxon>
        <taxon>Vitrellaceae</taxon>
        <taxon>Vitrella</taxon>
    </lineage>
</organism>
<evidence type="ECO:0000259" key="5">
    <source>
        <dbReference type="Pfam" id="PF00331"/>
    </source>
</evidence>
<name>A0A0G4H1P2_VITBC</name>
<dbReference type="SUPFAM" id="SSF51445">
    <property type="entry name" value="(Trans)glycosidases"/>
    <property type="match status" value="1"/>
</dbReference>
<proteinExistence type="inferred from homology"/>
<dbReference type="Proteomes" id="UP000041254">
    <property type="component" value="Unassembled WGS sequence"/>
</dbReference>
<dbReference type="EMBL" id="CDMY01000933">
    <property type="protein sequence ID" value="CEM37284.1"/>
    <property type="molecule type" value="Genomic_DNA"/>
</dbReference>
<keyword evidence="3" id="KW-0119">Carbohydrate metabolism</keyword>
<reference evidence="6 7" key="1">
    <citation type="submission" date="2014-11" db="EMBL/GenBank/DDBJ databases">
        <authorList>
            <person name="Zhu J."/>
            <person name="Qi W."/>
            <person name="Song R."/>
        </authorList>
    </citation>
    <scope>NUCLEOTIDE SEQUENCE [LARGE SCALE GENOMIC DNA]</scope>
</reference>
<dbReference type="Pfam" id="PF00331">
    <property type="entry name" value="Glyco_hydro_10"/>
    <property type="match status" value="1"/>
</dbReference>
<evidence type="ECO:0000313" key="7">
    <source>
        <dbReference type="Proteomes" id="UP000041254"/>
    </source>
</evidence>
<gene>
    <name evidence="6" type="ORF">Vbra_85</name>
</gene>
<dbReference type="GO" id="GO:0000272">
    <property type="term" value="P:polysaccharide catabolic process"/>
    <property type="evidence" value="ECO:0007669"/>
    <property type="project" value="UniProtKB-KW"/>
</dbReference>
<sequence>MYFGYAVKTGLFGNLKYMKILGEQSSLVVAEYECKMDVTQPRQGVYDWGDCDAIAQLADNLDLRFIH</sequence>
<evidence type="ECO:0000256" key="4">
    <source>
        <dbReference type="ARBA" id="ARBA00023326"/>
    </source>
</evidence>
<dbReference type="InParanoid" id="A0A0G4H1P2"/>
<evidence type="ECO:0000256" key="2">
    <source>
        <dbReference type="ARBA" id="ARBA00022801"/>
    </source>
</evidence>
<keyword evidence="7" id="KW-1185">Reference proteome</keyword>
<evidence type="ECO:0000256" key="3">
    <source>
        <dbReference type="ARBA" id="ARBA00023277"/>
    </source>
</evidence>
<dbReference type="VEuPathDB" id="CryptoDB:Vbra_85"/>
<dbReference type="InterPro" id="IPR017853">
    <property type="entry name" value="GH"/>
</dbReference>
<evidence type="ECO:0000313" key="6">
    <source>
        <dbReference type="EMBL" id="CEM37284.1"/>
    </source>
</evidence>